<evidence type="ECO:0000313" key="2">
    <source>
        <dbReference type="Proteomes" id="UP000054359"/>
    </source>
</evidence>
<feature type="non-terminal residue" evidence="1">
    <location>
        <position position="49"/>
    </location>
</feature>
<dbReference type="OrthoDB" id="66906at2759"/>
<dbReference type="EMBL" id="KK114491">
    <property type="protein sequence ID" value="KFM62557.1"/>
    <property type="molecule type" value="Genomic_DNA"/>
</dbReference>
<dbReference type="SUPFAM" id="SSF48452">
    <property type="entry name" value="TPR-like"/>
    <property type="match status" value="1"/>
</dbReference>
<dbReference type="Proteomes" id="UP000054359">
    <property type="component" value="Unassembled WGS sequence"/>
</dbReference>
<dbReference type="GO" id="GO:0005783">
    <property type="term" value="C:endoplasmic reticulum"/>
    <property type="evidence" value="ECO:0007669"/>
    <property type="project" value="TreeGrafter"/>
</dbReference>
<dbReference type="AlphaFoldDB" id="A0A087TBR8"/>
<dbReference type="PANTHER" id="PTHR44395:SF1">
    <property type="entry name" value="PROTEIN O-MANNOSYL-TRANSFERASE TMTC3"/>
    <property type="match status" value="1"/>
</dbReference>
<sequence>TTVTPNHLQLFLNLAFLISQNVSRLEEADALYKEALNLRSDFTNAYLNR</sequence>
<name>A0A087TBR8_STEMI</name>
<feature type="non-terminal residue" evidence="1">
    <location>
        <position position="1"/>
    </location>
</feature>
<keyword evidence="1" id="KW-0812">Transmembrane</keyword>
<dbReference type="PANTHER" id="PTHR44395">
    <property type="match status" value="1"/>
</dbReference>
<dbReference type="Gene3D" id="1.25.40.10">
    <property type="entry name" value="Tetratricopeptide repeat domain"/>
    <property type="match status" value="1"/>
</dbReference>
<reference evidence="1 2" key="1">
    <citation type="submission" date="2013-11" db="EMBL/GenBank/DDBJ databases">
        <title>Genome sequencing of Stegodyphus mimosarum.</title>
        <authorList>
            <person name="Bechsgaard J."/>
        </authorList>
    </citation>
    <scope>NUCLEOTIDE SEQUENCE [LARGE SCALE GENOMIC DNA]</scope>
</reference>
<proteinExistence type="predicted"/>
<keyword evidence="1" id="KW-0472">Membrane</keyword>
<accession>A0A087TBR8</accession>
<gene>
    <name evidence="1" type="ORF">X975_03405</name>
</gene>
<organism evidence="1 2">
    <name type="scientific">Stegodyphus mimosarum</name>
    <name type="common">African social velvet spider</name>
    <dbReference type="NCBI Taxonomy" id="407821"/>
    <lineage>
        <taxon>Eukaryota</taxon>
        <taxon>Metazoa</taxon>
        <taxon>Ecdysozoa</taxon>
        <taxon>Arthropoda</taxon>
        <taxon>Chelicerata</taxon>
        <taxon>Arachnida</taxon>
        <taxon>Araneae</taxon>
        <taxon>Araneomorphae</taxon>
        <taxon>Entelegynae</taxon>
        <taxon>Eresoidea</taxon>
        <taxon>Eresidae</taxon>
        <taxon>Stegodyphus</taxon>
    </lineage>
</organism>
<evidence type="ECO:0000313" key="1">
    <source>
        <dbReference type="EMBL" id="KFM62557.1"/>
    </source>
</evidence>
<dbReference type="STRING" id="407821.A0A087TBR8"/>
<dbReference type="GO" id="GO:0035269">
    <property type="term" value="P:protein O-linked glycosylation via mannose"/>
    <property type="evidence" value="ECO:0007669"/>
    <property type="project" value="TreeGrafter"/>
</dbReference>
<keyword evidence="2" id="KW-1185">Reference proteome</keyword>
<dbReference type="GO" id="GO:0000030">
    <property type="term" value="F:mannosyltransferase activity"/>
    <property type="evidence" value="ECO:0007669"/>
    <property type="project" value="TreeGrafter"/>
</dbReference>
<protein>
    <submittedName>
        <fullName evidence="1">Transmembrane and TPR repeat-containing protein</fullName>
    </submittedName>
</protein>
<dbReference type="InterPro" id="IPR011990">
    <property type="entry name" value="TPR-like_helical_dom_sf"/>
</dbReference>